<evidence type="ECO:0000256" key="2">
    <source>
        <dbReference type="ARBA" id="ARBA00004760"/>
    </source>
</evidence>
<accession>A0A2G8KUP2</accession>
<evidence type="ECO:0000313" key="17">
    <source>
        <dbReference type="EMBL" id="PIK51717.1"/>
    </source>
</evidence>
<keyword evidence="13 16" id="KW-0472">Membrane</keyword>
<dbReference type="STRING" id="307972.A0A2G8KUP2"/>
<evidence type="ECO:0000256" key="9">
    <source>
        <dbReference type="ARBA" id="ARBA00022692"/>
    </source>
</evidence>
<evidence type="ECO:0000313" key="18">
    <source>
        <dbReference type="Proteomes" id="UP000230750"/>
    </source>
</evidence>
<dbReference type="PANTHER" id="PTHR12726">
    <property type="entry name" value="CERAMIDE GLUCOSYLTRANSFERASE"/>
    <property type="match status" value="1"/>
</dbReference>
<keyword evidence="8 17" id="KW-0808">Transferase</keyword>
<evidence type="ECO:0000256" key="11">
    <source>
        <dbReference type="ARBA" id="ARBA00023034"/>
    </source>
</evidence>
<comment type="similarity">
    <text evidence="4">Belongs to the glycosyltransferase 2 family.</text>
</comment>
<organism evidence="17 18">
    <name type="scientific">Stichopus japonicus</name>
    <name type="common">Sea cucumber</name>
    <dbReference type="NCBI Taxonomy" id="307972"/>
    <lineage>
        <taxon>Eukaryota</taxon>
        <taxon>Metazoa</taxon>
        <taxon>Echinodermata</taxon>
        <taxon>Eleutherozoa</taxon>
        <taxon>Echinozoa</taxon>
        <taxon>Holothuroidea</taxon>
        <taxon>Aspidochirotacea</taxon>
        <taxon>Aspidochirotida</taxon>
        <taxon>Stichopodidae</taxon>
        <taxon>Apostichopus</taxon>
    </lineage>
</organism>
<dbReference type="AlphaFoldDB" id="A0A2G8KUP2"/>
<evidence type="ECO:0000256" key="15">
    <source>
        <dbReference type="ARBA" id="ARBA00048104"/>
    </source>
</evidence>
<comment type="catalytic activity">
    <reaction evidence="14">
        <text>UDP-alpha-D-xylose + an N-acylsphing-4-enine = a beta-D-xylosyl-(1&lt;-&gt;1')-N-acylsphing-4-enine + UDP + H(+)</text>
        <dbReference type="Rhea" id="RHEA:70243"/>
        <dbReference type="ChEBI" id="CHEBI:15378"/>
        <dbReference type="ChEBI" id="CHEBI:52639"/>
        <dbReference type="ChEBI" id="CHEBI:57632"/>
        <dbReference type="ChEBI" id="CHEBI:58223"/>
        <dbReference type="ChEBI" id="CHEBI:189068"/>
    </reaction>
    <physiologicalReaction direction="left-to-right" evidence="14">
        <dbReference type="Rhea" id="RHEA:70244"/>
    </physiologicalReaction>
</comment>
<sequence>MYWTYFDNEYFAYLGSALAYLALGIEAIMLAFHVTGILFAKLFMYRKPTNELQEELPGISILKPLVGADPNLQDNLETFFNIAYPKYELLICVHEEKDPAVKIVEPLMERYPHVDARLFLGGNNMKIGGNPKLNNLLPGYQAAKYDFVLISDSGIRTGKDDLSEMVSKMKPNVGMVHGLPFVTERKGFAAILDKVYFGGAHARMYITMNVVGIICVSGMSNLIRKSILDDAGGLQEFAKYISEDYYMGIACARRWTMVRVATVPSTIIAEPMTECFVLGLFVSWAISYLTSWDPIVCFMVHVIQWFILDYLQLKALQREPLNFSKVDYTLAWMYRECLTPFFFLEGLFSRTVRWRTGTFKLHWGGYLEEVR</sequence>
<keyword evidence="18" id="KW-1185">Reference proteome</keyword>
<evidence type="ECO:0000256" key="7">
    <source>
        <dbReference type="ARBA" id="ARBA00022676"/>
    </source>
</evidence>
<feature type="transmembrane region" description="Helical" evidence="16">
    <location>
        <begin position="12"/>
        <end position="40"/>
    </location>
</feature>
<keyword evidence="12" id="KW-0443">Lipid metabolism</keyword>
<dbReference type="GO" id="GO:0006679">
    <property type="term" value="P:glucosylceramide biosynthetic process"/>
    <property type="evidence" value="ECO:0007669"/>
    <property type="project" value="TreeGrafter"/>
</dbReference>
<dbReference type="InterPro" id="IPR029044">
    <property type="entry name" value="Nucleotide-diphossugar_trans"/>
</dbReference>
<dbReference type="InterPro" id="IPR025993">
    <property type="entry name" value="Ceramide_glucosylTrfase"/>
</dbReference>
<dbReference type="SUPFAM" id="SSF53448">
    <property type="entry name" value="Nucleotide-diphospho-sugar transferases"/>
    <property type="match status" value="1"/>
</dbReference>
<keyword evidence="7" id="KW-0328">Glycosyltransferase</keyword>
<keyword evidence="6" id="KW-0444">Lipid biosynthesis</keyword>
<evidence type="ECO:0000256" key="14">
    <source>
        <dbReference type="ARBA" id="ARBA00047869"/>
    </source>
</evidence>
<evidence type="ECO:0000256" key="4">
    <source>
        <dbReference type="ARBA" id="ARBA00006739"/>
    </source>
</evidence>
<evidence type="ECO:0000256" key="1">
    <source>
        <dbReference type="ARBA" id="ARBA00004653"/>
    </source>
</evidence>
<comment type="catalytic activity">
    <reaction evidence="15">
        <text>N-(9Z-octadecenoyl)-sphing-4-enine + UDP-alpha-D-xylose = beta-D-xylosyl-(1&lt;-&gt;1')-N-(9Z-octadecenoyl)-sphing-4-enine + UDP + H(+)</text>
        <dbReference type="Rhea" id="RHEA:70247"/>
        <dbReference type="ChEBI" id="CHEBI:15378"/>
        <dbReference type="ChEBI" id="CHEBI:57632"/>
        <dbReference type="ChEBI" id="CHEBI:58223"/>
        <dbReference type="ChEBI" id="CHEBI:77996"/>
        <dbReference type="ChEBI" id="CHEBI:189081"/>
    </reaction>
    <physiologicalReaction direction="left-to-right" evidence="15">
        <dbReference type="Rhea" id="RHEA:70248"/>
    </physiologicalReaction>
</comment>
<evidence type="ECO:0000256" key="16">
    <source>
        <dbReference type="SAM" id="Phobius"/>
    </source>
</evidence>
<dbReference type="Gene3D" id="3.90.550.10">
    <property type="entry name" value="Spore Coat Polysaccharide Biosynthesis Protein SpsA, Chain A"/>
    <property type="match status" value="1"/>
</dbReference>
<dbReference type="Proteomes" id="UP000230750">
    <property type="component" value="Unassembled WGS sequence"/>
</dbReference>
<evidence type="ECO:0000256" key="13">
    <source>
        <dbReference type="ARBA" id="ARBA00023136"/>
    </source>
</evidence>
<keyword evidence="10 16" id="KW-1133">Transmembrane helix</keyword>
<evidence type="ECO:0000256" key="3">
    <source>
        <dbReference type="ARBA" id="ARBA00004991"/>
    </source>
</evidence>
<comment type="subcellular location">
    <subcellularLocation>
        <location evidence="1">Golgi apparatus membrane</location>
        <topology evidence="1">Multi-pass membrane protein</topology>
    </subcellularLocation>
</comment>
<comment type="pathway">
    <text evidence="2">Lipid metabolism; sphingolipid metabolism.</text>
</comment>
<dbReference type="GO" id="GO:0008120">
    <property type="term" value="F:ceramide glucosyltransferase activity"/>
    <property type="evidence" value="ECO:0007669"/>
    <property type="project" value="UniProtKB-EC"/>
</dbReference>
<evidence type="ECO:0000256" key="10">
    <source>
        <dbReference type="ARBA" id="ARBA00022989"/>
    </source>
</evidence>
<keyword evidence="11" id="KW-0333">Golgi apparatus</keyword>
<proteinExistence type="inferred from homology"/>
<dbReference type="PANTHER" id="PTHR12726:SF0">
    <property type="entry name" value="CERAMIDE GLUCOSYLTRANSFERASE"/>
    <property type="match status" value="1"/>
</dbReference>
<gene>
    <name evidence="17" type="ORF">BSL78_11390</name>
</gene>
<protein>
    <recommendedName>
        <fullName evidence="5">ceramide glucosyltransferase</fullName>
        <ecNumber evidence="5">2.4.1.80</ecNumber>
    </recommendedName>
</protein>
<dbReference type="UniPathway" id="UPA00222"/>
<comment type="caution">
    <text evidence="17">The sequence shown here is derived from an EMBL/GenBank/DDBJ whole genome shotgun (WGS) entry which is preliminary data.</text>
</comment>
<reference evidence="17 18" key="1">
    <citation type="journal article" date="2017" name="PLoS Biol.">
        <title>The sea cucumber genome provides insights into morphological evolution and visceral regeneration.</title>
        <authorList>
            <person name="Zhang X."/>
            <person name="Sun L."/>
            <person name="Yuan J."/>
            <person name="Sun Y."/>
            <person name="Gao Y."/>
            <person name="Zhang L."/>
            <person name="Li S."/>
            <person name="Dai H."/>
            <person name="Hamel J.F."/>
            <person name="Liu C."/>
            <person name="Yu Y."/>
            <person name="Liu S."/>
            <person name="Lin W."/>
            <person name="Guo K."/>
            <person name="Jin S."/>
            <person name="Xu P."/>
            <person name="Storey K.B."/>
            <person name="Huan P."/>
            <person name="Zhang T."/>
            <person name="Zhou Y."/>
            <person name="Zhang J."/>
            <person name="Lin C."/>
            <person name="Li X."/>
            <person name="Xing L."/>
            <person name="Huo D."/>
            <person name="Sun M."/>
            <person name="Wang L."/>
            <person name="Mercier A."/>
            <person name="Li F."/>
            <person name="Yang H."/>
            <person name="Xiang J."/>
        </authorList>
    </citation>
    <scope>NUCLEOTIDE SEQUENCE [LARGE SCALE GENOMIC DNA]</scope>
    <source>
        <strain evidence="17">Shaxun</strain>
        <tissue evidence="17">Muscle</tissue>
    </source>
</reference>
<dbReference type="EC" id="2.4.1.80" evidence="5"/>
<dbReference type="EMBL" id="MRZV01000359">
    <property type="protein sequence ID" value="PIK51717.1"/>
    <property type="molecule type" value="Genomic_DNA"/>
</dbReference>
<comment type="pathway">
    <text evidence="3">Sphingolipid metabolism.</text>
</comment>
<evidence type="ECO:0000256" key="8">
    <source>
        <dbReference type="ARBA" id="ARBA00022679"/>
    </source>
</evidence>
<name>A0A2G8KUP2_STIJA</name>
<dbReference type="GO" id="GO:0000139">
    <property type="term" value="C:Golgi membrane"/>
    <property type="evidence" value="ECO:0007669"/>
    <property type="project" value="UniProtKB-SubCell"/>
</dbReference>
<evidence type="ECO:0000256" key="12">
    <source>
        <dbReference type="ARBA" id="ARBA00023098"/>
    </source>
</evidence>
<dbReference type="FunFam" id="3.90.550.10:FF:000041">
    <property type="entry name" value="UDP-glucose ceramide glucosyltransferase"/>
    <property type="match status" value="1"/>
</dbReference>
<dbReference type="Pfam" id="PF13506">
    <property type="entry name" value="Glyco_transf_21"/>
    <property type="match status" value="1"/>
</dbReference>
<evidence type="ECO:0000256" key="5">
    <source>
        <dbReference type="ARBA" id="ARBA00012699"/>
    </source>
</evidence>
<dbReference type="CDD" id="cd02520">
    <property type="entry name" value="Glucosylceramide_synthase"/>
    <property type="match status" value="1"/>
</dbReference>
<keyword evidence="9 16" id="KW-0812">Transmembrane</keyword>
<evidence type="ECO:0000256" key="6">
    <source>
        <dbReference type="ARBA" id="ARBA00022516"/>
    </source>
</evidence>
<dbReference type="OrthoDB" id="1483400at2759"/>